<gene>
    <name evidence="1" type="ORF">ACCAA_180044</name>
</gene>
<reference evidence="1 2" key="1">
    <citation type="submission" date="2016-06" db="EMBL/GenBank/DDBJ databases">
        <authorList>
            <person name="Kjaerup R.B."/>
            <person name="Dalgaard T.S."/>
            <person name="Juul-Madsen H.R."/>
        </authorList>
    </citation>
    <scope>NUCLEOTIDE SEQUENCE [LARGE SCALE GENOMIC DNA]</scope>
    <source>
        <strain evidence="1">3</strain>
    </source>
</reference>
<evidence type="ECO:0000313" key="1">
    <source>
        <dbReference type="EMBL" id="SBT04763.1"/>
    </source>
</evidence>
<dbReference type="EMBL" id="FLQX01000090">
    <property type="protein sequence ID" value="SBT04763.1"/>
    <property type="molecule type" value="Genomic_DNA"/>
</dbReference>
<proteinExistence type="predicted"/>
<dbReference type="AlphaFoldDB" id="A0A1A8XLD9"/>
<dbReference type="Proteomes" id="UP000199169">
    <property type="component" value="Unassembled WGS sequence"/>
</dbReference>
<evidence type="ECO:0000313" key="2">
    <source>
        <dbReference type="Proteomes" id="UP000199169"/>
    </source>
</evidence>
<name>A0A1A8XLD9_9PROT</name>
<organism evidence="1 2">
    <name type="scientific">Candidatus Accumulibacter aalborgensis</name>
    <dbReference type="NCBI Taxonomy" id="1860102"/>
    <lineage>
        <taxon>Bacteria</taxon>
        <taxon>Pseudomonadati</taxon>
        <taxon>Pseudomonadota</taxon>
        <taxon>Betaproteobacteria</taxon>
        <taxon>Candidatus Accumulibacter</taxon>
    </lineage>
</organism>
<accession>A0A1A8XLD9</accession>
<keyword evidence="2" id="KW-1185">Reference proteome</keyword>
<sequence length="69" mass="7268">MISGLVTDTRTKTPRVVSKVSIPLISGLVTDLAAYIAAEKAEVSIPLISGLVTDALDGFTRPILRSQSL</sequence>
<protein>
    <submittedName>
        <fullName evidence="1">Uncharacterized protein</fullName>
    </submittedName>
</protein>